<dbReference type="Pfam" id="PF08924">
    <property type="entry name" value="Rv2525c_GlyHyd-like"/>
    <property type="match status" value="1"/>
</dbReference>
<evidence type="ECO:0000313" key="2">
    <source>
        <dbReference type="EMBL" id="GIG34394.1"/>
    </source>
</evidence>
<dbReference type="SUPFAM" id="SSF47090">
    <property type="entry name" value="PGBD-like"/>
    <property type="match status" value="1"/>
</dbReference>
<name>A0ABQ4DF87_9CELL</name>
<keyword evidence="3" id="KW-1185">Reference proteome</keyword>
<dbReference type="Gene3D" id="3.20.20.80">
    <property type="entry name" value="Glycosidases"/>
    <property type="match status" value="1"/>
</dbReference>
<sequence length="777" mass="81741">MQVWFNATYADVPGIPQLAVDGVAGAATIRALTRALQHELGITALSDAFGPSTATRLAAHGDIGPASDARMVALVQAALTCKGYDAGALDGTWSAATAQAARQSATDLGLDRAPDAGVAPKVMKSLLTLDRYLLRPGGRTAVRVVQQWVNRTWFARSLDLLPCDGIPSRALQRALLVAAQYEFGLSDADATGTFGPTTRQRLAEQAPVREGSTDTGARWVQFFTAAMVLNARPVTLGATFTAALTEQVRRFQEFSALPVTGEGDYPTWAQLLVSTGDVTRTVTAADCITEITPARAATLRAAGYRTVGRYLTNAPVPGALDKRLRTGEPAVILDAGLTLFPIYQEDAAGLSSFTEAAGRAQGGRAHDAAWAHRLPPGTTIYFAVDYDAVPADVEGAVVPYFRGVAAALRERGRVYAPGVYGSRDVCTGVSRAVLAPHVFVAGMSTGYTGNAGHPLPGNWAFNQVQTVTLGADGPADAAVEIDRNAASGRDPGVTRVSTEGTVVDPFLAVLDVLQTVAAARLRGARDRGPVAAARLALRYLRSDQGTPFWSTPLAPGDTRFATDADAALAAAGLTRPTTLTDPITFDTLPVARWAAATEAALLLPARWRSPAVKAGDLGGWAGDVVALAGAWWAERADAPDPAPWVVEHLGRTDLVTALDHRTLVADLDGLLLATRVRAGAALPAAARLLALPARQGQAPVAARRYRTALSERFRSRRQTVADAALAALTDPAWKAARAALSPATDWPTALQDRHRPALRTFCGAFADVVVARAQEES</sequence>
<comment type="caution">
    <text evidence="2">The sequence shown here is derived from an EMBL/GenBank/DDBJ whole genome shotgun (WGS) entry which is preliminary data.</text>
</comment>
<feature type="domain" description="Rv2525c-like glycoside hydrolase-like" evidence="1">
    <location>
        <begin position="298"/>
        <end position="466"/>
    </location>
</feature>
<dbReference type="InterPro" id="IPR036365">
    <property type="entry name" value="PGBD-like_sf"/>
</dbReference>
<dbReference type="InterPro" id="IPR017853">
    <property type="entry name" value="GH"/>
</dbReference>
<reference evidence="2 3" key="1">
    <citation type="submission" date="2021-01" db="EMBL/GenBank/DDBJ databases">
        <title>Whole genome shotgun sequence of Cellulomonas oligotrophica NBRC 109435.</title>
        <authorList>
            <person name="Komaki H."/>
            <person name="Tamura T."/>
        </authorList>
    </citation>
    <scope>NUCLEOTIDE SEQUENCE [LARGE SCALE GENOMIC DNA]</scope>
    <source>
        <strain evidence="2 3">NBRC 109435</strain>
    </source>
</reference>
<gene>
    <name evidence="2" type="ORF">Col01nite_35530</name>
</gene>
<dbReference type="InterPro" id="IPR015020">
    <property type="entry name" value="Rv2525c-like_Glyco_Hydro-like"/>
</dbReference>
<dbReference type="SUPFAM" id="SSF51445">
    <property type="entry name" value="(Trans)glycosidases"/>
    <property type="match status" value="1"/>
</dbReference>
<dbReference type="CDD" id="cd06418">
    <property type="entry name" value="GH25_BacA-like"/>
    <property type="match status" value="1"/>
</dbReference>
<protein>
    <recommendedName>
        <fullName evidence="1">Rv2525c-like glycoside hydrolase-like domain-containing protein</fullName>
    </recommendedName>
</protein>
<evidence type="ECO:0000313" key="3">
    <source>
        <dbReference type="Proteomes" id="UP000618382"/>
    </source>
</evidence>
<accession>A0ABQ4DF87</accession>
<organism evidence="2 3">
    <name type="scientific">Cellulomonas oligotrophica</name>
    <dbReference type="NCBI Taxonomy" id="931536"/>
    <lineage>
        <taxon>Bacteria</taxon>
        <taxon>Bacillati</taxon>
        <taxon>Actinomycetota</taxon>
        <taxon>Actinomycetes</taxon>
        <taxon>Micrococcales</taxon>
        <taxon>Cellulomonadaceae</taxon>
        <taxon>Cellulomonas</taxon>
    </lineage>
</organism>
<evidence type="ECO:0000259" key="1">
    <source>
        <dbReference type="Pfam" id="PF08924"/>
    </source>
</evidence>
<dbReference type="Proteomes" id="UP000618382">
    <property type="component" value="Unassembled WGS sequence"/>
</dbReference>
<dbReference type="EMBL" id="BONN01000017">
    <property type="protein sequence ID" value="GIG34394.1"/>
    <property type="molecule type" value="Genomic_DNA"/>
</dbReference>
<proteinExistence type="predicted"/>